<dbReference type="OrthoDB" id="8766450at2"/>
<dbReference type="InterPro" id="IPR018060">
    <property type="entry name" value="HTH_AraC"/>
</dbReference>
<evidence type="ECO:0000313" key="6">
    <source>
        <dbReference type="EMBL" id="RZS67505.1"/>
    </source>
</evidence>
<keyword evidence="3" id="KW-0804">Transcription</keyword>
<dbReference type="InterPro" id="IPR018062">
    <property type="entry name" value="HTH_AraC-typ_CS"/>
</dbReference>
<dbReference type="Proteomes" id="UP000292039">
    <property type="component" value="Unassembled WGS sequence"/>
</dbReference>
<dbReference type="GO" id="GO:0043565">
    <property type="term" value="F:sequence-specific DNA binding"/>
    <property type="evidence" value="ECO:0007669"/>
    <property type="project" value="InterPro"/>
</dbReference>
<evidence type="ECO:0000256" key="3">
    <source>
        <dbReference type="ARBA" id="ARBA00023163"/>
    </source>
</evidence>
<reference evidence="5 7" key="1">
    <citation type="submission" date="2015-04" db="EMBL/GenBank/DDBJ databases">
        <title>Genome sequence of Kerstersia gyiorum CG1.</title>
        <authorList>
            <person name="Greninger A.L."/>
            <person name="Kozyreva V."/>
            <person name="Chaturvedi V."/>
        </authorList>
    </citation>
    <scope>NUCLEOTIDE SEQUENCE [LARGE SCALE GENOMIC DNA]</scope>
    <source>
        <strain evidence="5 7">CG1</strain>
    </source>
</reference>
<keyword evidence="2 6" id="KW-0238">DNA-binding</keyword>
<dbReference type="PROSITE" id="PS01124">
    <property type="entry name" value="HTH_ARAC_FAMILY_2"/>
    <property type="match status" value="1"/>
</dbReference>
<dbReference type="SUPFAM" id="SSF46689">
    <property type="entry name" value="Homeodomain-like"/>
    <property type="match status" value="2"/>
</dbReference>
<evidence type="ECO:0000313" key="7">
    <source>
        <dbReference type="Proteomes" id="UP000078084"/>
    </source>
</evidence>
<dbReference type="InterPro" id="IPR009057">
    <property type="entry name" value="Homeodomain-like_sf"/>
</dbReference>
<dbReference type="InterPro" id="IPR053142">
    <property type="entry name" value="PchR_regulatory_protein"/>
</dbReference>
<comment type="caution">
    <text evidence="5">The sequence shown here is derived from an EMBL/GenBank/DDBJ whole genome shotgun (WGS) entry which is preliminary data.</text>
</comment>
<gene>
    <name evidence="5" type="ORF">AAV32_07150</name>
    <name evidence="6" type="ORF">EV679_2729</name>
</gene>
<dbReference type="STRING" id="206506.AAV32_07150"/>
<dbReference type="EMBL" id="SGWZ01000004">
    <property type="protein sequence ID" value="RZS67505.1"/>
    <property type="molecule type" value="Genomic_DNA"/>
</dbReference>
<protein>
    <submittedName>
        <fullName evidence="6">AraC-like DNA-binding protein</fullName>
    </submittedName>
</protein>
<dbReference type="EMBL" id="LBNE01000003">
    <property type="protein sequence ID" value="KKO72115.1"/>
    <property type="molecule type" value="Genomic_DNA"/>
</dbReference>
<dbReference type="Pfam" id="PF12833">
    <property type="entry name" value="HTH_18"/>
    <property type="match status" value="1"/>
</dbReference>
<evidence type="ECO:0000259" key="4">
    <source>
        <dbReference type="PROSITE" id="PS01124"/>
    </source>
</evidence>
<keyword evidence="1" id="KW-0805">Transcription regulation</keyword>
<dbReference type="SMART" id="SM00342">
    <property type="entry name" value="HTH_ARAC"/>
    <property type="match status" value="1"/>
</dbReference>
<sequence>MAAIQRFNMADYRRFGERHGFRYDWPALETPEGPLETTVLAEGFIEEIPVSSGFTLVISDVINHYGYTANSIISPGFTAVLMLDGRTEAYLGAGRKPLALTAKHAITASHCQTESMTGHHPAGQRLRSVSLMARREQLADSAATHIPELEQWLDDPRLRLRHWQADANLLQAANSLFDPRWQGSLGRLWQEGVALQILATALAADDSELAAPAVPASRDMQRLARVKEYLLTYPEQEHSLAELARLACMSSSSLREKFQAAYGQSVFGFLRECRLQLASRGLRQEGWSIEYAAERAGYRHASSFTAAFRRRFGVAPSLW</sequence>
<evidence type="ECO:0000313" key="8">
    <source>
        <dbReference type="Proteomes" id="UP000292039"/>
    </source>
</evidence>
<name>A0A171KT98_9BURK</name>
<dbReference type="Gene3D" id="1.10.10.60">
    <property type="entry name" value="Homeodomain-like"/>
    <property type="match status" value="1"/>
</dbReference>
<accession>A0A171KT98</accession>
<dbReference type="PANTHER" id="PTHR47893">
    <property type="entry name" value="REGULATORY PROTEIN PCHR"/>
    <property type="match status" value="1"/>
</dbReference>
<keyword evidence="7" id="KW-1185">Reference proteome</keyword>
<dbReference type="PANTHER" id="PTHR47893:SF1">
    <property type="entry name" value="REGULATORY PROTEIN PCHR"/>
    <property type="match status" value="1"/>
</dbReference>
<organism evidence="5 7">
    <name type="scientific">Kerstersia gyiorum</name>
    <dbReference type="NCBI Taxonomy" id="206506"/>
    <lineage>
        <taxon>Bacteria</taxon>
        <taxon>Pseudomonadati</taxon>
        <taxon>Pseudomonadota</taxon>
        <taxon>Betaproteobacteria</taxon>
        <taxon>Burkholderiales</taxon>
        <taxon>Alcaligenaceae</taxon>
        <taxon>Kerstersia</taxon>
    </lineage>
</organism>
<dbReference type="PATRIC" id="fig|206506.3.peg.1529"/>
<dbReference type="AlphaFoldDB" id="A0A171KT98"/>
<reference evidence="6 8" key="2">
    <citation type="submission" date="2019-02" db="EMBL/GenBank/DDBJ databases">
        <title>Genomic Encyclopedia of Type Strains, Phase IV (KMG-IV): sequencing the most valuable type-strain genomes for metagenomic binning, comparative biology and taxonomic classification.</title>
        <authorList>
            <person name="Goeker M."/>
        </authorList>
    </citation>
    <scope>NUCLEOTIDE SEQUENCE [LARGE SCALE GENOMIC DNA]</scope>
    <source>
        <strain evidence="6 8">DSM 16618</strain>
    </source>
</reference>
<evidence type="ECO:0000256" key="2">
    <source>
        <dbReference type="ARBA" id="ARBA00023125"/>
    </source>
</evidence>
<dbReference type="RefSeq" id="WP_068369662.1">
    <property type="nucleotide sequence ID" value="NZ_CBCSEB010000001.1"/>
</dbReference>
<dbReference type="PROSITE" id="PS00041">
    <property type="entry name" value="HTH_ARAC_FAMILY_1"/>
    <property type="match status" value="1"/>
</dbReference>
<evidence type="ECO:0000313" key="5">
    <source>
        <dbReference type="EMBL" id="KKO72115.1"/>
    </source>
</evidence>
<dbReference type="Proteomes" id="UP000078084">
    <property type="component" value="Unassembled WGS sequence"/>
</dbReference>
<feature type="domain" description="HTH araC/xylS-type" evidence="4">
    <location>
        <begin position="224"/>
        <end position="319"/>
    </location>
</feature>
<dbReference type="GO" id="GO:0003700">
    <property type="term" value="F:DNA-binding transcription factor activity"/>
    <property type="evidence" value="ECO:0007669"/>
    <property type="project" value="InterPro"/>
</dbReference>
<evidence type="ECO:0000256" key="1">
    <source>
        <dbReference type="ARBA" id="ARBA00023015"/>
    </source>
</evidence>
<proteinExistence type="predicted"/>